<gene>
    <name evidence="2" type="ORF">HDA30_001711</name>
</gene>
<protein>
    <recommendedName>
        <fullName evidence="1">TniQ domain-containing protein</fullName>
    </recommendedName>
</protein>
<sequence>MDSYIERVAAANALAITPFTRHLKRLSGSTLRFLNAAPSPELVATLARLTDTPESALHELTLSRYEVVPKIHNHHRYAARAASAKGWFSLIRTQACPACVGEGQPWASYWRLPWVTACLKHGCLLITRCPGCRVKLRSTRLQGLRAGGFTPLCGNPRATGRVPQCEDDLGTTALTLAGQPVLVQQQVVLAALRGSTVFCHGEPVTGTEYLRRARSIAVLLFHTVAISTATGLPAWAQQVRAEAQARTKERGPRWGVSAPDCPQSRAAVFLIAHQILTGSVGAGRGSLDAWLDLVPPSNEGTRAWAEDHTTTPDAISYLIG</sequence>
<dbReference type="AlphaFoldDB" id="A0A7W7M445"/>
<dbReference type="InterPro" id="IPR009492">
    <property type="entry name" value="TniQ"/>
</dbReference>
<name>A0A7W7M445_9MICC</name>
<evidence type="ECO:0000259" key="1">
    <source>
        <dbReference type="Pfam" id="PF06527"/>
    </source>
</evidence>
<keyword evidence="3" id="KW-1185">Reference proteome</keyword>
<dbReference type="EMBL" id="JACHNA010000001">
    <property type="protein sequence ID" value="MBB4736203.1"/>
    <property type="molecule type" value="Genomic_DNA"/>
</dbReference>
<dbReference type="Proteomes" id="UP000540191">
    <property type="component" value="Unassembled WGS sequence"/>
</dbReference>
<dbReference type="Pfam" id="PF06527">
    <property type="entry name" value="TniQ"/>
    <property type="match status" value="1"/>
</dbReference>
<feature type="domain" description="TniQ" evidence="1">
    <location>
        <begin position="2"/>
        <end position="125"/>
    </location>
</feature>
<accession>A0A7W7M445</accession>
<organism evidence="2 3">
    <name type="scientific">Micrococcus cohnii</name>
    <dbReference type="NCBI Taxonomy" id="993416"/>
    <lineage>
        <taxon>Bacteria</taxon>
        <taxon>Bacillati</taxon>
        <taxon>Actinomycetota</taxon>
        <taxon>Actinomycetes</taxon>
        <taxon>Micrococcales</taxon>
        <taxon>Micrococcaceae</taxon>
        <taxon>Micrococcus</taxon>
    </lineage>
</organism>
<evidence type="ECO:0000313" key="3">
    <source>
        <dbReference type="Proteomes" id="UP000540191"/>
    </source>
</evidence>
<proteinExistence type="predicted"/>
<evidence type="ECO:0000313" key="2">
    <source>
        <dbReference type="EMBL" id="MBB4736203.1"/>
    </source>
</evidence>
<comment type="caution">
    <text evidence="2">The sequence shown here is derived from an EMBL/GenBank/DDBJ whole genome shotgun (WGS) entry which is preliminary data.</text>
</comment>
<reference evidence="2 3" key="1">
    <citation type="submission" date="2020-08" db="EMBL/GenBank/DDBJ databases">
        <title>Sequencing the genomes of 1000 actinobacteria strains.</title>
        <authorList>
            <person name="Klenk H.-P."/>
        </authorList>
    </citation>
    <scope>NUCLEOTIDE SEQUENCE [LARGE SCALE GENOMIC DNA]</scope>
    <source>
        <strain evidence="2 3">DSM 23974</strain>
    </source>
</reference>